<dbReference type="GO" id="GO:0009403">
    <property type="term" value="P:toxin biosynthetic process"/>
    <property type="evidence" value="ECO:0007669"/>
    <property type="project" value="InterPro"/>
</dbReference>
<dbReference type="InterPro" id="IPR003825">
    <property type="entry name" value="Colicin-V_CvpA"/>
</dbReference>
<keyword evidence="2 5" id="KW-0812">Transmembrane</keyword>
<comment type="subcellular location">
    <subcellularLocation>
        <location evidence="1">Membrane</location>
        <topology evidence="1">Multi-pass membrane protein</topology>
    </subcellularLocation>
</comment>
<comment type="caution">
    <text evidence="6">The sequence shown here is derived from an EMBL/GenBank/DDBJ whole genome shotgun (WGS) entry which is preliminary data.</text>
</comment>
<accession>A0A271J271</accession>
<feature type="transmembrane region" description="Helical" evidence="5">
    <location>
        <begin position="65"/>
        <end position="86"/>
    </location>
</feature>
<keyword evidence="7" id="KW-1185">Reference proteome</keyword>
<reference evidence="6 7" key="1">
    <citation type="submission" date="2016-11" db="EMBL/GenBank/DDBJ databases">
        <title>Study of marine rhodopsin-containing bacteria.</title>
        <authorList>
            <person name="Yoshizawa S."/>
            <person name="Kumagai Y."/>
            <person name="Kogure K."/>
        </authorList>
    </citation>
    <scope>NUCLEOTIDE SEQUENCE [LARGE SCALE GENOMIC DNA]</scope>
    <source>
        <strain evidence="6 7">SAORIC-28</strain>
    </source>
</reference>
<keyword evidence="3 5" id="KW-1133">Transmembrane helix</keyword>
<dbReference type="Proteomes" id="UP000216339">
    <property type="component" value="Unassembled WGS sequence"/>
</dbReference>
<keyword evidence="4 5" id="KW-0472">Membrane</keyword>
<dbReference type="Pfam" id="PF02674">
    <property type="entry name" value="Colicin_V"/>
    <property type="match status" value="1"/>
</dbReference>
<dbReference type="PANTHER" id="PTHR37306">
    <property type="entry name" value="COLICIN V PRODUCTION PROTEIN"/>
    <property type="match status" value="1"/>
</dbReference>
<evidence type="ECO:0000256" key="2">
    <source>
        <dbReference type="ARBA" id="ARBA00022692"/>
    </source>
</evidence>
<evidence type="ECO:0000256" key="3">
    <source>
        <dbReference type="ARBA" id="ARBA00022989"/>
    </source>
</evidence>
<name>A0A271J271_9BACT</name>
<evidence type="ECO:0000256" key="5">
    <source>
        <dbReference type="SAM" id="Phobius"/>
    </source>
</evidence>
<feature type="transmembrane region" description="Helical" evidence="5">
    <location>
        <begin position="24"/>
        <end position="45"/>
    </location>
</feature>
<dbReference type="GO" id="GO:0016020">
    <property type="term" value="C:membrane"/>
    <property type="evidence" value="ECO:0007669"/>
    <property type="project" value="UniProtKB-SubCell"/>
</dbReference>
<evidence type="ECO:0008006" key="8">
    <source>
        <dbReference type="Google" id="ProtNLM"/>
    </source>
</evidence>
<proteinExistence type="predicted"/>
<dbReference type="AlphaFoldDB" id="A0A271J271"/>
<dbReference type="RefSeq" id="WP_095511117.1">
    <property type="nucleotide sequence ID" value="NZ_MQWD01000001.1"/>
</dbReference>
<dbReference type="PANTHER" id="PTHR37306:SF1">
    <property type="entry name" value="COLICIN V PRODUCTION PROTEIN"/>
    <property type="match status" value="1"/>
</dbReference>
<evidence type="ECO:0000313" key="7">
    <source>
        <dbReference type="Proteomes" id="UP000216339"/>
    </source>
</evidence>
<evidence type="ECO:0000256" key="4">
    <source>
        <dbReference type="ARBA" id="ARBA00023136"/>
    </source>
</evidence>
<dbReference type="OrthoDB" id="9810601at2"/>
<protein>
    <recommendedName>
        <fullName evidence="8">Colicin V production protein</fullName>
    </recommendedName>
</protein>
<evidence type="ECO:0000256" key="1">
    <source>
        <dbReference type="ARBA" id="ARBA00004141"/>
    </source>
</evidence>
<sequence length="193" mass="19700">MNGLDGFLAVVIAFGLWRGLRTGALLQVVGTAGWLVGFLVATALMGPVGDFVVASLGVSPRVAPVVGFVVVLGAVLGGLMAIAHALRKTLKAVKLGGVDTLAGGGLGALRSAFGLSVLLITTSFSPLPGSGPLLIDAETRDGSVLYEPVEALAPEVWSIARTVTPGLQEALVDKFNSWQVGEPESVTGEEPLE</sequence>
<evidence type="ECO:0000313" key="6">
    <source>
        <dbReference type="EMBL" id="PAP77450.1"/>
    </source>
</evidence>
<organism evidence="6 7">
    <name type="scientific">Rubrivirga marina</name>
    <dbReference type="NCBI Taxonomy" id="1196024"/>
    <lineage>
        <taxon>Bacteria</taxon>
        <taxon>Pseudomonadati</taxon>
        <taxon>Rhodothermota</taxon>
        <taxon>Rhodothermia</taxon>
        <taxon>Rhodothermales</taxon>
        <taxon>Rubricoccaceae</taxon>
        <taxon>Rubrivirga</taxon>
    </lineage>
</organism>
<gene>
    <name evidence="6" type="ORF">BSZ37_13895</name>
</gene>
<dbReference type="EMBL" id="MQWD01000001">
    <property type="protein sequence ID" value="PAP77450.1"/>
    <property type="molecule type" value="Genomic_DNA"/>
</dbReference>